<accession>A0ABR2L7X7</accession>
<dbReference type="EMBL" id="JAPFFF010000001">
    <property type="protein sequence ID" value="KAK8899452.1"/>
    <property type="molecule type" value="Genomic_DNA"/>
</dbReference>
<dbReference type="Proteomes" id="UP001470230">
    <property type="component" value="Unassembled WGS sequence"/>
</dbReference>
<evidence type="ECO:0008006" key="3">
    <source>
        <dbReference type="Google" id="ProtNLM"/>
    </source>
</evidence>
<dbReference type="Gene3D" id="1.25.40.10">
    <property type="entry name" value="Tetratricopeptide repeat domain"/>
    <property type="match status" value="1"/>
</dbReference>
<name>A0ABR2L7X7_9EUKA</name>
<comment type="caution">
    <text evidence="1">The sequence shown here is derived from an EMBL/GenBank/DDBJ whole genome shotgun (WGS) entry which is preliminary data.</text>
</comment>
<evidence type="ECO:0000313" key="1">
    <source>
        <dbReference type="EMBL" id="KAK8899452.1"/>
    </source>
</evidence>
<proteinExistence type="predicted"/>
<gene>
    <name evidence="1" type="ORF">M9Y10_001768</name>
</gene>
<dbReference type="SMART" id="SM00028">
    <property type="entry name" value="TPR"/>
    <property type="match status" value="2"/>
</dbReference>
<reference evidence="1 2" key="1">
    <citation type="submission" date="2024-04" db="EMBL/GenBank/DDBJ databases">
        <title>Tritrichomonas musculus Genome.</title>
        <authorList>
            <person name="Alves-Ferreira E."/>
            <person name="Grigg M."/>
            <person name="Lorenzi H."/>
            <person name="Galac M."/>
        </authorList>
    </citation>
    <scope>NUCLEOTIDE SEQUENCE [LARGE SCALE GENOMIC DNA]</scope>
    <source>
        <strain evidence="1 2">EAF2021</strain>
    </source>
</reference>
<protein>
    <recommendedName>
        <fullName evidence="3">Protein kinase domain-containing protein</fullName>
    </recommendedName>
</protein>
<dbReference type="SUPFAM" id="SSF56112">
    <property type="entry name" value="Protein kinase-like (PK-like)"/>
    <property type="match status" value="1"/>
</dbReference>
<dbReference type="SUPFAM" id="SSF48452">
    <property type="entry name" value="TPR-like"/>
    <property type="match status" value="1"/>
</dbReference>
<dbReference type="InterPro" id="IPR011009">
    <property type="entry name" value="Kinase-like_dom_sf"/>
</dbReference>
<dbReference type="InterPro" id="IPR019734">
    <property type="entry name" value="TPR_rpt"/>
</dbReference>
<evidence type="ECO:0000313" key="2">
    <source>
        <dbReference type="Proteomes" id="UP001470230"/>
    </source>
</evidence>
<sequence>MSFGKNEIPLDFSHPKFTKNATTQPIFPKDTYHIKFLPNFFVKLSYLNSDDPELPKFISNIKTKPFIILESLQGKPNEYFKFLLIYEDNCLIVSVMTPMAPLFLYDFFKSISSTAVIFPNQKSKLLFEDFFNYTFFHTQYYNDNVVVHNLLHEFKRNDKFSDFFNCYFNNDSSIKFTLYEAISQSISSVFAYFVKRHDFYRFPIKVNCQIDLSKNYVSLFTISQSYNMEVIFNYTVGMLFIFKHFTGEESVKNAHREQNYNLKQLFHPIIDYFGIFGTDSDKFLAYEYTPFFKINDNSLSKKTVENCLYSLLKQLDFIHSIGYIINELNTNSILFTVDNSVFFCNYHQFELQRTSSLFSNDMYKFGQLIELLNIENKYLNEMKHLPKNYFIDYRKDDHYVCYPVTQYFILRINPINYFKTLKETSETNSNSEEKNQFKFNEKREDNKILLDKRKWKNVGIIKTLLFCYSKSERDIDDLLRELPSVNENPNIYLSFGEDMLEYNENKGLQILNIVINSSTNVTNKEKAFYIIGRYYFMCKNYEKTQEFFRKIQNDGKILYIIGRMYQLRLISSNSEESYNYKNYYKESTTFKYWRAFYQEGLMKMTNNQYKEALESFKIALNQIADDLPNDVDLFGLLGDNHIYTYGLLCYNIALCYQKEGDYKMMTDFFETAEEYDCRLAYAPLAYIYISKDQEEKSQNGYYLKSYEYLQKALNYLPLNFELLVHTIIKIIDLLLNGGQTIDARKFLNLAIKLIANSQKCNENTKNLLIKNVKHFGIITANQFNDQKRLFDAFPCYAFCAAFNSPAGFIGLATSFLYGRGTNKNILNALICLKEFFKLYDYRDEIDNNFITAVDEYISLYPVYMQRTSYFEIGSVLFRASKSPYLPFDFLIKAASLTIPEATISDIKYIDKLDIKIHVIFESIFNHYQYKAEEELNKGSQEE</sequence>
<organism evidence="1 2">
    <name type="scientific">Tritrichomonas musculus</name>
    <dbReference type="NCBI Taxonomy" id="1915356"/>
    <lineage>
        <taxon>Eukaryota</taxon>
        <taxon>Metamonada</taxon>
        <taxon>Parabasalia</taxon>
        <taxon>Tritrichomonadida</taxon>
        <taxon>Tritrichomonadidae</taxon>
        <taxon>Tritrichomonas</taxon>
    </lineage>
</organism>
<dbReference type="InterPro" id="IPR011990">
    <property type="entry name" value="TPR-like_helical_dom_sf"/>
</dbReference>
<keyword evidence="2" id="KW-1185">Reference proteome</keyword>